<keyword evidence="8" id="KW-0408">Iron</keyword>
<keyword evidence="9" id="KW-0406">Ion transport</keyword>
<dbReference type="GO" id="GO:0009279">
    <property type="term" value="C:cell outer membrane"/>
    <property type="evidence" value="ECO:0007669"/>
    <property type="project" value="UniProtKB-SubCell"/>
</dbReference>
<evidence type="ECO:0000256" key="8">
    <source>
        <dbReference type="ARBA" id="ARBA00023004"/>
    </source>
</evidence>
<dbReference type="EMBL" id="CP065997">
    <property type="protein sequence ID" value="QQB38050.1"/>
    <property type="molecule type" value="Genomic_DNA"/>
</dbReference>
<reference evidence="18 19" key="1">
    <citation type="submission" date="2020-12" db="EMBL/GenBank/DDBJ databases">
        <title>FDA dAtabase for Regulatory Grade micrObial Sequences (FDA-ARGOS): Supporting development and validation of Infectious Disease Dx tests.</title>
        <authorList>
            <person name="Sproer C."/>
            <person name="Gronow S."/>
            <person name="Severitt S."/>
            <person name="Schroder I."/>
            <person name="Tallon L."/>
            <person name="Sadzewicz L."/>
            <person name="Zhao X."/>
            <person name="Boylan J."/>
            <person name="Ott S."/>
            <person name="Bowen H."/>
            <person name="Vavikolanu K."/>
            <person name="Mehta A."/>
            <person name="Aluvathingal J."/>
            <person name="Nadendla S."/>
            <person name="Lowell S."/>
            <person name="Myers T."/>
            <person name="Yan Y."/>
            <person name="Sichtig H."/>
        </authorList>
    </citation>
    <scope>NUCLEOTIDE SEQUENCE [LARGE SCALE GENOMIC DNA]</scope>
    <source>
        <strain evidence="18 19">FDAARGOS_1050</strain>
    </source>
</reference>
<dbReference type="SMART" id="SM00965">
    <property type="entry name" value="STN"/>
    <property type="match status" value="1"/>
</dbReference>
<dbReference type="PANTHER" id="PTHR32552">
    <property type="entry name" value="FERRICHROME IRON RECEPTOR-RELATED"/>
    <property type="match status" value="1"/>
</dbReference>
<dbReference type="InterPro" id="IPR010105">
    <property type="entry name" value="TonB_sidphr_rcpt"/>
</dbReference>
<comment type="similarity">
    <text evidence="2 14 15">Belongs to the TonB-dependent receptor family.</text>
</comment>
<dbReference type="Gene3D" id="2.40.170.20">
    <property type="entry name" value="TonB-dependent receptor, beta-barrel domain"/>
    <property type="match status" value="1"/>
</dbReference>
<evidence type="ECO:0000256" key="11">
    <source>
        <dbReference type="ARBA" id="ARBA00023136"/>
    </source>
</evidence>
<evidence type="ECO:0000256" key="13">
    <source>
        <dbReference type="ARBA" id="ARBA00023237"/>
    </source>
</evidence>
<dbReference type="InterPro" id="IPR011662">
    <property type="entry name" value="Secretin/TonB_short_N"/>
</dbReference>
<evidence type="ECO:0000256" key="7">
    <source>
        <dbReference type="ARBA" id="ARBA00022729"/>
    </source>
</evidence>
<dbReference type="SUPFAM" id="SSF56935">
    <property type="entry name" value="Porins"/>
    <property type="match status" value="1"/>
</dbReference>
<comment type="subcellular location">
    <subcellularLocation>
        <location evidence="1 14">Cell outer membrane</location>
        <topology evidence="1 14">Multi-pass membrane protein</topology>
    </subcellularLocation>
</comment>
<dbReference type="GO" id="GO:0015344">
    <property type="term" value="F:siderophore uptake transmembrane transporter activity"/>
    <property type="evidence" value="ECO:0007669"/>
    <property type="project" value="TreeGrafter"/>
</dbReference>
<evidence type="ECO:0000256" key="3">
    <source>
        <dbReference type="ARBA" id="ARBA00022448"/>
    </source>
</evidence>
<keyword evidence="5" id="KW-0410">Iron transport</keyword>
<dbReference type="Proteomes" id="UP000595231">
    <property type="component" value="Chromosome"/>
</dbReference>
<dbReference type="PROSITE" id="PS52016">
    <property type="entry name" value="TONB_DEPENDENT_REC_3"/>
    <property type="match status" value="1"/>
</dbReference>
<keyword evidence="10 15" id="KW-0798">TonB box</keyword>
<evidence type="ECO:0000256" key="15">
    <source>
        <dbReference type="RuleBase" id="RU003357"/>
    </source>
</evidence>
<dbReference type="InterPro" id="IPR039426">
    <property type="entry name" value="TonB-dep_rcpt-like"/>
</dbReference>
<evidence type="ECO:0000256" key="9">
    <source>
        <dbReference type="ARBA" id="ARBA00023065"/>
    </source>
</evidence>
<evidence type="ECO:0000313" key="19">
    <source>
        <dbReference type="Proteomes" id="UP000595231"/>
    </source>
</evidence>
<gene>
    <name evidence="18" type="ORF">I6I07_06785</name>
</gene>
<feature type="chain" id="PRO_5032844325" evidence="16">
    <location>
        <begin position="20"/>
        <end position="798"/>
    </location>
</feature>
<evidence type="ECO:0000256" key="2">
    <source>
        <dbReference type="ARBA" id="ARBA00009810"/>
    </source>
</evidence>
<evidence type="ECO:0000313" key="18">
    <source>
        <dbReference type="EMBL" id="QQB38050.1"/>
    </source>
</evidence>
<sequence length="798" mass="86862">MLPLMVALGALTSAAPARAQAVPPATQAATASARVYAIAPGPLNDALSAFARQAGISLAYSSTQLAGARSAGLNGAFDTADGLRVLLAGTGYRAVNVDGGIRIEAEPRTGVSTLSPVLVSGTYHAQTEGSQSYAASAATIGKTEQALKDIPQSVTVVTRKRIDDQNLATISEVLENTTGVTISEVADGGRNFYSRGFKISNIQYDGVPLSRSFYAVGNSFTGSTAYLDRVEVFRGAQGLFEGAGQPGGSVNLVRKRPTAETQVLMEARAGSWDHYGGMLDAGGALNADGSLRGRAVLDYDTKGSFIDVVKERDTNLYAALDYDLTPRTTLGAGVLVSRLRSTPFFGGMPRYSDGSSLGLKRSTFLGADWNKWDRDETQLFADLTHRFNDNWRLKIAATYVKEESLTTALDATGAVDPVTRMGPMRNAWNYDKSARHIGFDANVNGRFTTFGMPQDLVVGVSLSRLKSTDRIEYASNYLPLDVFRPDARVPRPDSFPDSQRTSRYEPHVQKGIYAQLRSSLTDDLTLVSGGRFSWFESRYSTQAATWSDVSTSKASAEFTPFLGLVYALTPNWSVYTSYADIFEPQTATTLDGSILKPIVGANYEAGIKGELMDGKLNTSFAVYRIDQKNRAVQDYEAGPVCNGGYCSRAAGKVRSQGFETELSGEVMTGLQLAAGYTFNSNKYLSDPDREGQTFSEETPRHLLRVWSEYRLPGEWNRLSLGAGVNWQSALTNSISKVRRPSYSVWNARVAYDLTSHWTAALNVNNLFDKVYYEYPGYVENRNNYGAPRSVLLTLRGRF</sequence>
<evidence type="ECO:0000256" key="12">
    <source>
        <dbReference type="ARBA" id="ARBA00023170"/>
    </source>
</evidence>
<dbReference type="GO" id="GO:0038023">
    <property type="term" value="F:signaling receptor activity"/>
    <property type="evidence" value="ECO:0007669"/>
    <property type="project" value="InterPro"/>
</dbReference>
<dbReference type="InterPro" id="IPR037066">
    <property type="entry name" value="Plug_dom_sf"/>
</dbReference>
<dbReference type="AlphaFoldDB" id="A0A7T4B989"/>
<dbReference type="CDD" id="cd01347">
    <property type="entry name" value="ligand_gated_channel"/>
    <property type="match status" value="1"/>
</dbReference>
<organism evidence="18 19">
    <name type="scientific">Achromobacter deleyi</name>
    <dbReference type="NCBI Taxonomy" id="1353891"/>
    <lineage>
        <taxon>Bacteria</taxon>
        <taxon>Pseudomonadati</taxon>
        <taxon>Pseudomonadota</taxon>
        <taxon>Betaproteobacteria</taxon>
        <taxon>Burkholderiales</taxon>
        <taxon>Alcaligenaceae</taxon>
        <taxon>Achromobacter</taxon>
    </lineage>
</organism>
<feature type="signal peptide" evidence="16">
    <location>
        <begin position="1"/>
        <end position="19"/>
    </location>
</feature>
<name>A0A7T4B989_9BURK</name>
<evidence type="ECO:0000256" key="16">
    <source>
        <dbReference type="SAM" id="SignalP"/>
    </source>
</evidence>
<dbReference type="PANTHER" id="PTHR32552:SF74">
    <property type="entry name" value="HYDROXAMATE SIDEROPHORE RECEPTOR FHUE"/>
    <property type="match status" value="1"/>
</dbReference>
<keyword evidence="6 14" id="KW-0812">Transmembrane</keyword>
<keyword evidence="13 14" id="KW-0998">Cell outer membrane</keyword>
<dbReference type="InterPro" id="IPR012910">
    <property type="entry name" value="Plug_dom"/>
</dbReference>
<dbReference type="Pfam" id="PF00593">
    <property type="entry name" value="TonB_dep_Rec_b-barrel"/>
    <property type="match status" value="1"/>
</dbReference>
<protein>
    <submittedName>
        <fullName evidence="18">TonB-dependent siderophore receptor</fullName>
    </submittedName>
</protein>
<keyword evidence="11 14" id="KW-0472">Membrane</keyword>
<keyword evidence="4 14" id="KW-1134">Transmembrane beta strand</keyword>
<feature type="domain" description="Secretin/TonB short N-terminal" evidence="17">
    <location>
        <begin position="56"/>
        <end position="106"/>
    </location>
</feature>
<dbReference type="InterPro" id="IPR036942">
    <property type="entry name" value="Beta-barrel_TonB_sf"/>
</dbReference>
<dbReference type="FunFam" id="2.170.130.10:FF:000010">
    <property type="entry name" value="Ferripyoverdine receptor"/>
    <property type="match status" value="1"/>
</dbReference>
<dbReference type="Pfam" id="PF07660">
    <property type="entry name" value="STN"/>
    <property type="match status" value="1"/>
</dbReference>
<dbReference type="NCBIfam" id="TIGR01783">
    <property type="entry name" value="TonB-siderophor"/>
    <property type="match status" value="1"/>
</dbReference>
<dbReference type="Gene3D" id="3.55.50.30">
    <property type="match status" value="1"/>
</dbReference>
<evidence type="ECO:0000256" key="6">
    <source>
        <dbReference type="ARBA" id="ARBA00022692"/>
    </source>
</evidence>
<keyword evidence="3 14" id="KW-0813">Transport</keyword>
<keyword evidence="7 16" id="KW-0732">Signal</keyword>
<evidence type="ECO:0000256" key="4">
    <source>
        <dbReference type="ARBA" id="ARBA00022452"/>
    </source>
</evidence>
<evidence type="ECO:0000256" key="5">
    <source>
        <dbReference type="ARBA" id="ARBA00022496"/>
    </source>
</evidence>
<keyword evidence="12 18" id="KW-0675">Receptor</keyword>
<dbReference type="InterPro" id="IPR000531">
    <property type="entry name" value="Beta-barrel_TonB"/>
</dbReference>
<evidence type="ECO:0000259" key="17">
    <source>
        <dbReference type="SMART" id="SM00965"/>
    </source>
</evidence>
<dbReference type="Pfam" id="PF07715">
    <property type="entry name" value="Plug"/>
    <property type="match status" value="1"/>
</dbReference>
<evidence type="ECO:0000256" key="1">
    <source>
        <dbReference type="ARBA" id="ARBA00004571"/>
    </source>
</evidence>
<proteinExistence type="inferred from homology"/>
<evidence type="ECO:0000256" key="14">
    <source>
        <dbReference type="PROSITE-ProRule" id="PRU01360"/>
    </source>
</evidence>
<dbReference type="Gene3D" id="2.170.130.10">
    <property type="entry name" value="TonB-dependent receptor, plug domain"/>
    <property type="match status" value="1"/>
</dbReference>
<dbReference type="GO" id="GO:0015891">
    <property type="term" value="P:siderophore transport"/>
    <property type="evidence" value="ECO:0007669"/>
    <property type="project" value="InterPro"/>
</dbReference>
<evidence type="ECO:0000256" key="10">
    <source>
        <dbReference type="ARBA" id="ARBA00023077"/>
    </source>
</evidence>
<accession>A0A7T4B989</accession>